<comment type="function">
    <text evidence="8">This protein is one of the two subunits of integration host factor, a specific DNA-binding protein that functions in genetic recombination as well as in transcriptional and translational control.</text>
</comment>
<dbReference type="SMART" id="SM00411">
    <property type="entry name" value="BHL"/>
    <property type="match status" value="1"/>
</dbReference>
<comment type="similarity">
    <text evidence="1 8 9">Belongs to the bacterial histone-like protein family.</text>
</comment>
<keyword evidence="4 8" id="KW-0805">Transcription regulation</keyword>
<dbReference type="InterPro" id="IPR000119">
    <property type="entry name" value="Hist_DNA-bd"/>
</dbReference>
<dbReference type="GO" id="GO:0005829">
    <property type="term" value="C:cytosol"/>
    <property type="evidence" value="ECO:0007669"/>
    <property type="project" value="TreeGrafter"/>
</dbReference>
<evidence type="ECO:0000256" key="4">
    <source>
        <dbReference type="ARBA" id="ARBA00023015"/>
    </source>
</evidence>
<dbReference type="HAMAP" id="MF_00380">
    <property type="entry name" value="IHF_alpha"/>
    <property type="match status" value="1"/>
</dbReference>
<dbReference type="PRINTS" id="PR01727">
    <property type="entry name" value="DNABINDINGHU"/>
</dbReference>
<organism evidence="10 11">
    <name type="scientific">Methylovirgula ligni</name>
    <dbReference type="NCBI Taxonomy" id="569860"/>
    <lineage>
        <taxon>Bacteria</taxon>
        <taxon>Pseudomonadati</taxon>
        <taxon>Pseudomonadota</taxon>
        <taxon>Alphaproteobacteria</taxon>
        <taxon>Hyphomicrobiales</taxon>
        <taxon>Beijerinckiaceae</taxon>
        <taxon>Methylovirgula</taxon>
    </lineage>
</organism>
<dbReference type="InterPro" id="IPR005684">
    <property type="entry name" value="IHF_alpha"/>
</dbReference>
<evidence type="ECO:0000256" key="1">
    <source>
        <dbReference type="ARBA" id="ARBA00010529"/>
    </source>
</evidence>
<keyword evidence="6 8" id="KW-0804">Transcription</keyword>
<accession>A0A3D9YUS5</accession>
<name>A0A3D9YUS5_9HYPH</name>
<evidence type="ECO:0000256" key="8">
    <source>
        <dbReference type="HAMAP-Rule" id="MF_00380"/>
    </source>
</evidence>
<dbReference type="InterPro" id="IPR020816">
    <property type="entry name" value="Histone-like_DNA-bd_CS"/>
</dbReference>
<dbReference type="GO" id="GO:0006310">
    <property type="term" value="P:DNA recombination"/>
    <property type="evidence" value="ECO:0007669"/>
    <property type="project" value="UniProtKB-UniRule"/>
</dbReference>
<evidence type="ECO:0000256" key="2">
    <source>
        <dbReference type="ARBA" id="ARBA00018329"/>
    </source>
</evidence>
<proteinExistence type="inferred from homology"/>
<dbReference type="GO" id="GO:0006355">
    <property type="term" value="P:regulation of DNA-templated transcription"/>
    <property type="evidence" value="ECO:0007669"/>
    <property type="project" value="UniProtKB-UniRule"/>
</dbReference>
<keyword evidence="3 8" id="KW-0810">Translation regulation</keyword>
<comment type="subunit">
    <text evidence="8">Heterodimer of an alpha and a beta chain.</text>
</comment>
<dbReference type="PROSITE" id="PS00045">
    <property type="entry name" value="HISTONE_LIKE"/>
    <property type="match status" value="1"/>
</dbReference>
<evidence type="ECO:0000256" key="6">
    <source>
        <dbReference type="ARBA" id="ARBA00023163"/>
    </source>
</evidence>
<dbReference type="RefSeq" id="WP_115836792.1">
    <property type="nucleotide sequence ID" value="NZ_CP025086.1"/>
</dbReference>
<sequence length="130" mass="14129">MVKSELSTTIPQPENFAGVLASAKNGEGSQTVTRVNLAEVVYQQVGLSRKESAALVEQVLDEITERLITGEAVRLSSFGSFSVRHKGQRVGRNPKTGVEVPIKERRVLVFKSSNLLKARINGVPAKPESE</sequence>
<dbReference type="PANTHER" id="PTHR33175">
    <property type="entry name" value="DNA-BINDING PROTEIN HU"/>
    <property type="match status" value="1"/>
</dbReference>
<evidence type="ECO:0000256" key="5">
    <source>
        <dbReference type="ARBA" id="ARBA00023125"/>
    </source>
</evidence>
<dbReference type="Gene3D" id="4.10.520.10">
    <property type="entry name" value="IHF-like DNA-binding proteins"/>
    <property type="match status" value="1"/>
</dbReference>
<dbReference type="CDD" id="cd13835">
    <property type="entry name" value="IHF_A"/>
    <property type="match status" value="1"/>
</dbReference>
<keyword evidence="5 8" id="KW-0238">DNA-binding</keyword>
<dbReference type="OrthoDB" id="9797747at2"/>
<dbReference type="EMBL" id="QUMO01000003">
    <property type="protein sequence ID" value="REF86234.1"/>
    <property type="molecule type" value="Genomic_DNA"/>
</dbReference>
<gene>
    <name evidence="8" type="primary">ihfA</name>
    <name evidence="8" type="synonym">himA</name>
    <name evidence="10" type="ORF">DES32_2283</name>
</gene>
<dbReference type="NCBIfam" id="NF001401">
    <property type="entry name" value="PRK00285.1"/>
    <property type="match status" value="1"/>
</dbReference>
<dbReference type="Pfam" id="PF00216">
    <property type="entry name" value="Bac_DNA_binding"/>
    <property type="match status" value="1"/>
</dbReference>
<evidence type="ECO:0000256" key="9">
    <source>
        <dbReference type="RuleBase" id="RU003939"/>
    </source>
</evidence>
<keyword evidence="11" id="KW-1185">Reference proteome</keyword>
<dbReference type="GO" id="GO:0030527">
    <property type="term" value="F:structural constituent of chromatin"/>
    <property type="evidence" value="ECO:0007669"/>
    <property type="project" value="InterPro"/>
</dbReference>
<dbReference type="AlphaFoldDB" id="A0A3D9YUS5"/>
<protein>
    <recommendedName>
        <fullName evidence="2 8">Integration host factor subunit alpha</fullName>
        <shortName evidence="8">IHF-alpha</shortName>
    </recommendedName>
</protein>
<reference evidence="10 11" key="1">
    <citation type="submission" date="2018-08" db="EMBL/GenBank/DDBJ databases">
        <title>Genomic Encyclopedia of Type Strains, Phase IV (KMG-IV): sequencing the most valuable type-strain genomes for metagenomic binning, comparative biology and taxonomic classification.</title>
        <authorList>
            <person name="Goeker M."/>
        </authorList>
    </citation>
    <scope>NUCLEOTIDE SEQUENCE [LARGE SCALE GENOMIC DNA]</scope>
    <source>
        <strain evidence="10 11">BW863</strain>
    </source>
</reference>
<evidence type="ECO:0000256" key="7">
    <source>
        <dbReference type="ARBA" id="ARBA00023172"/>
    </source>
</evidence>
<evidence type="ECO:0000313" key="10">
    <source>
        <dbReference type="EMBL" id="REF86234.1"/>
    </source>
</evidence>
<evidence type="ECO:0000256" key="3">
    <source>
        <dbReference type="ARBA" id="ARBA00022845"/>
    </source>
</evidence>
<keyword evidence="7 8" id="KW-0233">DNA recombination</keyword>
<dbReference type="Proteomes" id="UP000256900">
    <property type="component" value="Unassembled WGS sequence"/>
</dbReference>
<dbReference type="GO" id="GO:0003677">
    <property type="term" value="F:DNA binding"/>
    <property type="evidence" value="ECO:0007669"/>
    <property type="project" value="UniProtKB-UniRule"/>
</dbReference>
<dbReference type="InterPro" id="IPR010992">
    <property type="entry name" value="IHF-like_DNA-bd_dom_sf"/>
</dbReference>
<comment type="caution">
    <text evidence="10">The sequence shown here is derived from an EMBL/GenBank/DDBJ whole genome shotgun (WGS) entry which is preliminary data.</text>
</comment>
<dbReference type="SUPFAM" id="SSF47729">
    <property type="entry name" value="IHF-like DNA-binding proteins"/>
    <property type="match status" value="1"/>
</dbReference>
<dbReference type="PANTHER" id="PTHR33175:SF2">
    <property type="entry name" value="INTEGRATION HOST FACTOR SUBUNIT ALPHA"/>
    <property type="match status" value="1"/>
</dbReference>
<evidence type="ECO:0000313" key="11">
    <source>
        <dbReference type="Proteomes" id="UP000256900"/>
    </source>
</evidence>
<dbReference type="GO" id="GO:0009893">
    <property type="term" value="P:positive regulation of metabolic process"/>
    <property type="evidence" value="ECO:0007669"/>
    <property type="project" value="UniProtKB-ARBA"/>
</dbReference>
<dbReference type="GO" id="GO:0006417">
    <property type="term" value="P:regulation of translation"/>
    <property type="evidence" value="ECO:0007669"/>
    <property type="project" value="UniProtKB-UniRule"/>
</dbReference>